<organism evidence="1 2">
    <name type="scientific">Escherichia marmotae</name>
    <dbReference type="NCBI Taxonomy" id="1499973"/>
    <lineage>
        <taxon>Bacteria</taxon>
        <taxon>Pseudomonadati</taxon>
        <taxon>Pseudomonadota</taxon>
        <taxon>Gammaproteobacteria</taxon>
        <taxon>Enterobacterales</taxon>
        <taxon>Enterobacteriaceae</taxon>
        <taxon>Escherichia</taxon>
    </lineage>
</organism>
<dbReference type="Proteomes" id="UP001206878">
    <property type="component" value="Unassembled WGS sequence"/>
</dbReference>
<dbReference type="AlphaFoldDB" id="A0AAW5N0K8"/>
<protein>
    <submittedName>
        <fullName evidence="1">Uncharacterized protein</fullName>
    </submittedName>
</protein>
<evidence type="ECO:0000313" key="2">
    <source>
        <dbReference type="Proteomes" id="UP001206878"/>
    </source>
</evidence>
<sequence length="92" mass="10758">MFDSVYETFISKDDNRVCLDIPKNDFLFSYEDITKDTAKDFVNNYFREKGREGIPNVTDVSIESDVIRLYIKIDYSESQKPMNVPDSLNMRG</sequence>
<evidence type="ECO:0000313" key="1">
    <source>
        <dbReference type="EMBL" id="MCR6678856.1"/>
    </source>
</evidence>
<feature type="non-terminal residue" evidence="1">
    <location>
        <position position="92"/>
    </location>
</feature>
<dbReference type="EMBL" id="JANPXH010000514">
    <property type="protein sequence ID" value="MCR6678856.1"/>
    <property type="molecule type" value="Genomic_DNA"/>
</dbReference>
<accession>A0AAW5N0K8</accession>
<comment type="caution">
    <text evidence="1">The sequence shown here is derived from an EMBL/GenBank/DDBJ whole genome shotgun (WGS) entry which is preliminary data.</text>
</comment>
<proteinExistence type="predicted"/>
<feature type="non-terminal residue" evidence="1">
    <location>
        <position position="1"/>
    </location>
</feature>
<gene>
    <name evidence="1" type="ORF">NVV43_25470</name>
</gene>
<reference evidence="1" key="1">
    <citation type="submission" date="2022-07" db="EMBL/GenBank/DDBJ databases">
        <title>Diversity of ethanolamine utilization by human commensal Escherichia coli.</title>
        <authorList>
            <person name="Jubelin G."/>
        </authorList>
    </citation>
    <scope>NUCLEOTIDE SEQUENCE</scope>
    <source>
        <strain evidence="1">S1</strain>
    </source>
</reference>
<name>A0AAW5N0K8_9ESCH</name>